<name>F4Q9D1_CACFS</name>
<sequence>MVGGGYIDNQKKKNSESSLQFKSIINNRYLRTKIFNHVNHIHQAIVDRYFIGRKHQKGLTLIVKISQVISLQEFIRINRSDLFIDHFDRVYDTIKLGCKDDNVILDHDIVFRDLLGVIIDNNDSISLEFMLNRFSFTLQTIIIWLPFSNNFLPTLTSTSTSTTTTTITIDRKEYL</sequence>
<evidence type="ECO:0000313" key="2">
    <source>
        <dbReference type="Proteomes" id="UP000007797"/>
    </source>
</evidence>
<organism evidence="1 2">
    <name type="scientific">Cavenderia fasciculata</name>
    <name type="common">Slime mold</name>
    <name type="synonym">Dictyostelium fasciculatum</name>
    <dbReference type="NCBI Taxonomy" id="261658"/>
    <lineage>
        <taxon>Eukaryota</taxon>
        <taxon>Amoebozoa</taxon>
        <taxon>Evosea</taxon>
        <taxon>Eumycetozoa</taxon>
        <taxon>Dictyostelia</taxon>
        <taxon>Acytosteliales</taxon>
        <taxon>Cavenderiaceae</taxon>
        <taxon>Cavenderia</taxon>
    </lineage>
</organism>
<evidence type="ECO:0000313" key="1">
    <source>
        <dbReference type="EMBL" id="EGG15300.1"/>
    </source>
</evidence>
<dbReference type="GeneID" id="14867293"/>
<proteinExistence type="predicted"/>
<dbReference type="Proteomes" id="UP000007797">
    <property type="component" value="Unassembled WGS sequence"/>
</dbReference>
<keyword evidence="2" id="KW-1185">Reference proteome</keyword>
<dbReference type="EMBL" id="GL883026">
    <property type="protein sequence ID" value="EGG15300.1"/>
    <property type="molecule type" value="Genomic_DNA"/>
</dbReference>
<reference evidence="2" key="1">
    <citation type="journal article" date="2011" name="Genome Res.">
        <title>Phylogeny-wide analysis of social amoeba genomes highlights ancient origins for complex intercellular communication.</title>
        <authorList>
            <person name="Heidel A.J."/>
            <person name="Lawal H.M."/>
            <person name="Felder M."/>
            <person name="Schilde C."/>
            <person name="Helps N.R."/>
            <person name="Tunggal B."/>
            <person name="Rivero F."/>
            <person name="John U."/>
            <person name="Schleicher M."/>
            <person name="Eichinger L."/>
            <person name="Platzer M."/>
            <person name="Noegel A.A."/>
            <person name="Schaap P."/>
            <person name="Gloeckner G."/>
        </authorList>
    </citation>
    <scope>NUCLEOTIDE SEQUENCE [LARGE SCALE GENOMIC DNA]</scope>
    <source>
        <strain evidence="2">SH3</strain>
    </source>
</reference>
<dbReference type="AlphaFoldDB" id="F4Q9D1"/>
<gene>
    <name evidence="1" type="ORF">DFA_10134</name>
</gene>
<protein>
    <submittedName>
        <fullName evidence="1">Uncharacterized protein</fullName>
    </submittedName>
</protein>
<accession>F4Q9D1</accession>
<dbReference type="RefSeq" id="XP_004352020.1">
    <property type="nucleotide sequence ID" value="XM_004351968.1"/>
</dbReference>
<dbReference type="KEGG" id="dfa:DFA_10134"/>